<keyword evidence="3" id="KW-1185">Reference proteome</keyword>
<name>A0A1H9PNS5_9GAMM</name>
<sequence>MRVQVSSITGICLAAALSTLSASAFANADSEGERLSGEEIRELVWGNQVQGEMAGGEAYSEVYLPDGEIVGDGYSGEATIVDDTMCFDYGGDDVDCYGVRRNSDGNIEWIKDDEVAGFGTISDAP</sequence>
<accession>A0A1H9PNS5</accession>
<protein>
    <recommendedName>
        <fullName evidence="4">MORN repeat-containing protein</fullName>
    </recommendedName>
</protein>
<proteinExistence type="predicted"/>
<feature type="chain" id="PRO_5011760974" description="MORN repeat-containing protein" evidence="1">
    <location>
        <begin position="29"/>
        <end position="125"/>
    </location>
</feature>
<dbReference type="AlphaFoldDB" id="A0A1H9PNS5"/>
<dbReference type="STRING" id="416874.SAMN04487958_101350"/>
<evidence type="ECO:0008006" key="4">
    <source>
        <dbReference type="Google" id="ProtNLM"/>
    </source>
</evidence>
<evidence type="ECO:0000313" key="2">
    <source>
        <dbReference type="EMBL" id="SER49976.1"/>
    </source>
</evidence>
<dbReference type="RefSeq" id="WP_092824701.1">
    <property type="nucleotide sequence ID" value="NZ_FOGS01000001.1"/>
</dbReference>
<feature type="signal peptide" evidence="1">
    <location>
        <begin position="1"/>
        <end position="28"/>
    </location>
</feature>
<organism evidence="2 3">
    <name type="scientific">Vreelandella subterranea</name>
    <dbReference type="NCBI Taxonomy" id="416874"/>
    <lineage>
        <taxon>Bacteria</taxon>
        <taxon>Pseudomonadati</taxon>
        <taxon>Pseudomonadota</taxon>
        <taxon>Gammaproteobacteria</taxon>
        <taxon>Oceanospirillales</taxon>
        <taxon>Halomonadaceae</taxon>
        <taxon>Vreelandella</taxon>
    </lineage>
</organism>
<reference evidence="3" key="1">
    <citation type="submission" date="2016-10" db="EMBL/GenBank/DDBJ databases">
        <authorList>
            <person name="Varghese N."/>
            <person name="Submissions S."/>
        </authorList>
    </citation>
    <scope>NUCLEOTIDE SEQUENCE [LARGE SCALE GENOMIC DNA]</scope>
    <source>
        <strain evidence="3">CGMCC 1.6495</strain>
    </source>
</reference>
<evidence type="ECO:0000256" key="1">
    <source>
        <dbReference type="SAM" id="SignalP"/>
    </source>
</evidence>
<keyword evidence="1" id="KW-0732">Signal</keyword>
<dbReference type="Proteomes" id="UP000198505">
    <property type="component" value="Unassembled WGS sequence"/>
</dbReference>
<gene>
    <name evidence="2" type="ORF">SAMN04487958_101350</name>
</gene>
<evidence type="ECO:0000313" key="3">
    <source>
        <dbReference type="Proteomes" id="UP000198505"/>
    </source>
</evidence>
<dbReference type="EMBL" id="FOGS01000001">
    <property type="protein sequence ID" value="SER49976.1"/>
    <property type="molecule type" value="Genomic_DNA"/>
</dbReference>